<protein>
    <submittedName>
        <fullName evidence="1">Nucleoside-diphosphate sugar epimerase</fullName>
    </submittedName>
</protein>
<proteinExistence type="predicted"/>
<dbReference type="PANTHER" id="PTHR14097:SF7">
    <property type="entry name" value="OXIDOREDUCTASE HTATIP2"/>
    <property type="match status" value="1"/>
</dbReference>
<organism evidence="1 2">
    <name type="scientific">Mucilaginibacter xinganensis</name>
    <dbReference type="NCBI Taxonomy" id="1234841"/>
    <lineage>
        <taxon>Bacteria</taxon>
        <taxon>Pseudomonadati</taxon>
        <taxon>Bacteroidota</taxon>
        <taxon>Sphingobacteriia</taxon>
        <taxon>Sphingobacteriales</taxon>
        <taxon>Sphingobacteriaceae</taxon>
        <taxon>Mucilaginibacter</taxon>
    </lineage>
</organism>
<evidence type="ECO:0000313" key="2">
    <source>
        <dbReference type="Proteomes" id="UP000215002"/>
    </source>
</evidence>
<sequence length="217" mass="24223">MLKKAIIAGASGLVGNELLHILLTNPGYDEVLVLVRRELPLKHGKLKQLIVDFDKISDYQAEITGEAFFCCLGSTKKKTPNLADYRKVDHDYPLQLAQIALANGIGQYHLVSAMGAEVKSGNFYMRLKGETEADIINTGLPGLYIYRPAMLTGERTEDRPLERFLTPIMKVIDLFLIGNLKKYRSIAAKTVAIVMYKQSLKNKAGTFIYASDKIKEL</sequence>
<dbReference type="KEGG" id="muc:MuYL_0365"/>
<dbReference type="RefSeq" id="WP_094568889.1">
    <property type="nucleotide sequence ID" value="NZ_CP022743.1"/>
</dbReference>
<dbReference type="SUPFAM" id="SSF51735">
    <property type="entry name" value="NAD(P)-binding Rossmann-fold domains"/>
    <property type="match status" value="1"/>
</dbReference>
<dbReference type="PANTHER" id="PTHR14097">
    <property type="entry name" value="OXIDOREDUCTASE HTATIP2"/>
    <property type="match status" value="1"/>
</dbReference>
<name>A0A223NRI8_9SPHI</name>
<reference evidence="1 2" key="1">
    <citation type="submission" date="2017-08" db="EMBL/GenBank/DDBJ databases">
        <title>Complete genome sequence of Mucilaginibacter sp. strain BJC16-A31.</title>
        <authorList>
            <consortium name="Henan University of Science and Technology"/>
            <person name="You X."/>
        </authorList>
    </citation>
    <scope>NUCLEOTIDE SEQUENCE [LARGE SCALE GENOMIC DNA]</scope>
    <source>
        <strain evidence="1 2">BJC16-A31</strain>
    </source>
</reference>
<dbReference type="Proteomes" id="UP000215002">
    <property type="component" value="Chromosome"/>
</dbReference>
<keyword evidence="2" id="KW-1185">Reference proteome</keyword>
<dbReference type="Gene3D" id="3.40.50.720">
    <property type="entry name" value="NAD(P)-binding Rossmann-like Domain"/>
    <property type="match status" value="1"/>
</dbReference>
<dbReference type="EMBL" id="CP022743">
    <property type="protein sequence ID" value="ASU32268.1"/>
    <property type="molecule type" value="Genomic_DNA"/>
</dbReference>
<dbReference type="OrthoDB" id="9798632at2"/>
<gene>
    <name evidence="1" type="ORF">MuYL_0365</name>
</gene>
<evidence type="ECO:0000313" key="1">
    <source>
        <dbReference type="EMBL" id="ASU32268.1"/>
    </source>
</evidence>
<dbReference type="AlphaFoldDB" id="A0A223NRI8"/>
<dbReference type="InterPro" id="IPR036291">
    <property type="entry name" value="NAD(P)-bd_dom_sf"/>
</dbReference>
<accession>A0A223NRI8</accession>